<organism evidence="1 2">
    <name type="scientific">Leptospira noguchii str. 2007001578</name>
    <dbReference type="NCBI Taxonomy" id="1049974"/>
    <lineage>
        <taxon>Bacteria</taxon>
        <taxon>Pseudomonadati</taxon>
        <taxon>Spirochaetota</taxon>
        <taxon>Spirochaetia</taxon>
        <taxon>Leptospirales</taxon>
        <taxon>Leptospiraceae</taxon>
        <taxon>Leptospira</taxon>
    </lineage>
</organism>
<dbReference type="EMBL" id="AHMH02000034">
    <property type="protein sequence ID" value="EMN01889.1"/>
    <property type="molecule type" value="Genomic_DNA"/>
</dbReference>
<reference evidence="1 2" key="1">
    <citation type="submission" date="2013-01" db="EMBL/GenBank/DDBJ databases">
        <authorList>
            <person name="Harkins D.M."/>
            <person name="Durkin A.S."/>
            <person name="Brinkac L.M."/>
            <person name="Haft D.H."/>
            <person name="Selengut J.D."/>
            <person name="Sanka R."/>
            <person name="DePew J."/>
            <person name="Purushe J."/>
            <person name="Whelen A.C."/>
            <person name="Vinetz J.M."/>
            <person name="Sutton G.G."/>
            <person name="Nierman W.C."/>
            <person name="Fouts D.E."/>
        </authorList>
    </citation>
    <scope>NUCLEOTIDE SEQUENCE [LARGE SCALE GENOMIC DNA]</scope>
    <source>
        <strain evidence="1 2">2007001578</strain>
    </source>
</reference>
<evidence type="ECO:0000313" key="2">
    <source>
        <dbReference type="Proteomes" id="UP000012099"/>
    </source>
</evidence>
<proteinExistence type="predicted"/>
<evidence type="ECO:0000313" key="1">
    <source>
        <dbReference type="EMBL" id="EMN01889.1"/>
    </source>
</evidence>
<name>A0ABN0J4Q0_9LEPT</name>
<comment type="caution">
    <text evidence="1">The sequence shown here is derived from an EMBL/GenBank/DDBJ whole genome shotgun (WGS) entry which is preliminary data.</text>
</comment>
<sequence length="191" mass="21892">MKSHACFLMIQIVFSDLHWLPQGDQADDLCAHGTVNVCIDKETLSDVPNKEWTLSCAGLYLLRSLEHDYHPGDYGSQLIPCCSFDFIPQEDSQFPVLMLGCPNGIEWHIKHEGNAVTHTTLNGNSSTLALHEWISLVLSLTNQVEEFYQLSGPKKTISKELKEGYSRFWSEWRTRTERARRVTSHNNDYYV</sequence>
<keyword evidence="2" id="KW-1185">Reference proteome</keyword>
<dbReference type="Proteomes" id="UP000012099">
    <property type="component" value="Unassembled WGS sequence"/>
</dbReference>
<accession>A0ABN0J4Q0</accession>
<protein>
    <submittedName>
        <fullName evidence="1">Uncharacterized protein</fullName>
    </submittedName>
</protein>
<gene>
    <name evidence="1" type="ORF">LEP1GSC035_4676</name>
</gene>